<dbReference type="PRINTS" id="PR00455">
    <property type="entry name" value="HTHTETR"/>
</dbReference>
<feature type="domain" description="HTH tetR-type" evidence="3">
    <location>
        <begin position="8"/>
        <end position="68"/>
    </location>
</feature>
<proteinExistence type="predicted"/>
<protein>
    <submittedName>
        <fullName evidence="4">Transcriptional regulator, TetR family</fullName>
    </submittedName>
</protein>
<organism evidence="4 5">
    <name type="scientific">Streptosporangium subroseum</name>
    <dbReference type="NCBI Taxonomy" id="106412"/>
    <lineage>
        <taxon>Bacteria</taxon>
        <taxon>Bacillati</taxon>
        <taxon>Actinomycetota</taxon>
        <taxon>Actinomycetes</taxon>
        <taxon>Streptosporangiales</taxon>
        <taxon>Streptosporangiaceae</taxon>
        <taxon>Streptosporangium</taxon>
    </lineage>
</organism>
<evidence type="ECO:0000313" key="5">
    <source>
        <dbReference type="Proteomes" id="UP000198282"/>
    </source>
</evidence>
<dbReference type="AlphaFoldDB" id="A0A239C655"/>
<dbReference type="InterPro" id="IPR050109">
    <property type="entry name" value="HTH-type_TetR-like_transc_reg"/>
</dbReference>
<accession>A0A239C655</accession>
<dbReference type="RefSeq" id="WP_179281923.1">
    <property type="nucleotide sequence ID" value="NZ_FZOD01000005.1"/>
</dbReference>
<dbReference type="Proteomes" id="UP000198282">
    <property type="component" value="Unassembled WGS sequence"/>
</dbReference>
<sequence>MSTETRPDKVRDRILKTAGELFYCEGINATGVDRISEAAGVSKRSLYQRFASKDELVVAYLVAAGAAYLDGVVPSEDDERTPRDRMLAVFSGLQNKSFETDFRGCPCINAAAELADAAHPARATAVENKLLLQGFFARQAALAGALDPHGLAQQLMMVFDGGMSYALVHDTTIPGSCHAAAQALIEAQLPR</sequence>
<dbReference type="EMBL" id="FZOD01000005">
    <property type="protein sequence ID" value="SNS15138.1"/>
    <property type="molecule type" value="Genomic_DNA"/>
</dbReference>
<dbReference type="GO" id="GO:0000976">
    <property type="term" value="F:transcription cis-regulatory region binding"/>
    <property type="evidence" value="ECO:0007669"/>
    <property type="project" value="TreeGrafter"/>
</dbReference>
<dbReference type="InterPro" id="IPR009057">
    <property type="entry name" value="Homeodomain-like_sf"/>
</dbReference>
<keyword evidence="1 2" id="KW-0238">DNA-binding</keyword>
<evidence type="ECO:0000259" key="3">
    <source>
        <dbReference type="PROSITE" id="PS50977"/>
    </source>
</evidence>
<evidence type="ECO:0000256" key="2">
    <source>
        <dbReference type="PROSITE-ProRule" id="PRU00335"/>
    </source>
</evidence>
<dbReference type="SUPFAM" id="SSF48498">
    <property type="entry name" value="Tetracyclin repressor-like, C-terminal domain"/>
    <property type="match status" value="1"/>
</dbReference>
<dbReference type="InterPro" id="IPR036271">
    <property type="entry name" value="Tet_transcr_reg_TetR-rel_C_sf"/>
</dbReference>
<keyword evidence="5" id="KW-1185">Reference proteome</keyword>
<dbReference type="Gene3D" id="1.10.357.10">
    <property type="entry name" value="Tetracycline Repressor, domain 2"/>
    <property type="match status" value="1"/>
</dbReference>
<feature type="DNA-binding region" description="H-T-H motif" evidence="2">
    <location>
        <begin position="31"/>
        <end position="50"/>
    </location>
</feature>
<dbReference type="GO" id="GO:0003700">
    <property type="term" value="F:DNA-binding transcription factor activity"/>
    <property type="evidence" value="ECO:0007669"/>
    <property type="project" value="TreeGrafter"/>
</dbReference>
<dbReference type="PANTHER" id="PTHR30055:SF200">
    <property type="entry name" value="HTH-TYPE TRANSCRIPTIONAL REPRESSOR BDCR"/>
    <property type="match status" value="1"/>
</dbReference>
<reference evidence="4 5" key="1">
    <citation type="submission" date="2017-06" db="EMBL/GenBank/DDBJ databases">
        <authorList>
            <person name="Kim H.J."/>
            <person name="Triplett B.A."/>
        </authorList>
    </citation>
    <scope>NUCLEOTIDE SEQUENCE [LARGE SCALE GENOMIC DNA]</scope>
    <source>
        <strain evidence="4 5">CGMCC 4.2132</strain>
    </source>
</reference>
<dbReference type="InterPro" id="IPR001647">
    <property type="entry name" value="HTH_TetR"/>
</dbReference>
<name>A0A239C655_9ACTN</name>
<dbReference type="Pfam" id="PF00440">
    <property type="entry name" value="TetR_N"/>
    <property type="match status" value="1"/>
</dbReference>
<evidence type="ECO:0000256" key="1">
    <source>
        <dbReference type="ARBA" id="ARBA00023125"/>
    </source>
</evidence>
<dbReference type="PROSITE" id="PS50977">
    <property type="entry name" value="HTH_TETR_2"/>
    <property type="match status" value="1"/>
</dbReference>
<gene>
    <name evidence="4" type="ORF">SAMN05216276_10056</name>
</gene>
<dbReference type="SUPFAM" id="SSF46689">
    <property type="entry name" value="Homeodomain-like"/>
    <property type="match status" value="1"/>
</dbReference>
<dbReference type="PANTHER" id="PTHR30055">
    <property type="entry name" value="HTH-TYPE TRANSCRIPTIONAL REGULATOR RUTR"/>
    <property type="match status" value="1"/>
</dbReference>
<evidence type="ECO:0000313" key="4">
    <source>
        <dbReference type="EMBL" id="SNS15138.1"/>
    </source>
</evidence>